<evidence type="ECO:0000313" key="3">
    <source>
        <dbReference type="Proteomes" id="UP001202328"/>
    </source>
</evidence>
<keyword evidence="1" id="KW-1133">Transmembrane helix</keyword>
<organism evidence="2 3">
    <name type="scientific">Papaver atlanticum</name>
    <dbReference type="NCBI Taxonomy" id="357466"/>
    <lineage>
        <taxon>Eukaryota</taxon>
        <taxon>Viridiplantae</taxon>
        <taxon>Streptophyta</taxon>
        <taxon>Embryophyta</taxon>
        <taxon>Tracheophyta</taxon>
        <taxon>Spermatophyta</taxon>
        <taxon>Magnoliopsida</taxon>
        <taxon>Ranunculales</taxon>
        <taxon>Papaveraceae</taxon>
        <taxon>Papaveroideae</taxon>
        <taxon>Papaver</taxon>
    </lineage>
</organism>
<proteinExistence type="predicted"/>
<protein>
    <submittedName>
        <fullName evidence="2">Uncharacterized protein</fullName>
    </submittedName>
</protein>
<evidence type="ECO:0000313" key="2">
    <source>
        <dbReference type="EMBL" id="KAI3885058.1"/>
    </source>
</evidence>
<comment type="caution">
    <text evidence="2">The sequence shown here is derived from an EMBL/GenBank/DDBJ whole genome shotgun (WGS) entry which is preliminary data.</text>
</comment>
<accession>A0AAD4SCU2</accession>
<dbReference type="EMBL" id="JAJJMB010012161">
    <property type="protein sequence ID" value="KAI3885058.1"/>
    <property type="molecule type" value="Genomic_DNA"/>
</dbReference>
<keyword evidence="3" id="KW-1185">Reference proteome</keyword>
<evidence type="ECO:0000256" key="1">
    <source>
        <dbReference type="SAM" id="Phobius"/>
    </source>
</evidence>
<dbReference type="Proteomes" id="UP001202328">
    <property type="component" value="Unassembled WGS sequence"/>
</dbReference>
<keyword evidence="1" id="KW-0472">Membrane</keyword>
<name>A0AAD4SCU2_9MAGN</name>
<sequence length="84" mass="9638">MIRYIDEAATLEYGKVSIAKKPLLHPGDMSLAGCRCASAIWWIVFYFLKKGKNPIQMNVQRVIWTVTSDLYFVCCTSSNRAYVR</sequence>
<gene>
    <name evidence="2" type="ORF">MKW98_002450</name>
</gene>
<keyword evidence="1" id="KW-0812">Transmembrane</keyword>
<reference evidence="2" key="1">
    <citation type="submission" date="2022-04" db="EMBL/GenBank/DDBJ databases">
        <title>A functionally conserved STORR gene fusion in Papaver species that diverged 16.8 million years ago.</title>
        <authorList>
            <person name="Catania T."/>
        </authorList>
    </citation>
    <scope>NUCLEOTIDE SEQUENCE</scope>
    <source>
        <strain evidence="2">S-188037</strain>
    </source>
</reference>
<feature type="transmembrane region" description="Helical" evidence="1">
    <location>
        <begin position="29"/>
        <end position="48"/>
    </location>
</feature>
<dbReference type="AlphaFoldDB" id="A0AAD4SCU2"/>